<evidence type="ECO:0000313" key="2">
    <source>
        <dbReference type="EMBL" id="SMF58895.1"/>
    </source>
</evidence>
<dbReference type="OrthoDB" id="9783380at2"/>
<accession>A0A1X7FU94</accession>
<dbReference type="InterPro" id="IPR001296">
    <property type="entry name" value="Glyco_trans_1"/>
</dbReference>
<dbReference type="Proteomes" id="UP000192903">
    <property type="component" value="Unassembled WGS sequence"/>
</dbReference>
<organism evidence="2 3">
    <name type="scientific">Xaviernesmea oryzae</name>
    <dbReference type="NCBI Taxonomy" id="464029"/>
    <lineage>
        <taxon>Bacteria</taxon>
        <taxon>Pseudomonadati</taxon>
        <taxon>Pseudomonadota</taxon>
        <taxon>Alphaproteobacteria</taxon>
        <taxon>Hyphomicrobiales</taxon>
        <taxon>Rhizobiaceae</taxon>
        <taxon>Rhizobium/Agrobacterium group</taxon>
        <taxon>Xaviernesmea</taxon>
    </lineage>
</organism>
<dbReference type="EMBL" id="FXAF01000008">
    <property type="protein sequence ID" value="SMF58895.1"/>
    <property type="molecule type" value="Genomic_DNA"/>
</dbReference>
<dbReference type="SUPFAM" id="SSF53756">
    <property type="entry name" value="UDP-Glycosyltransferase/glycogen phosphorylase"/>
    <property type="match status" value="1"/>
</dbReference>
<gene>
    <name evidence="2" type="ORF">SAMN02982989_0853</name>
</gene>
<dbReference type="PANTHER" id="PTHR12526:SF631">
    <property type="entry name" value="BLL6306 PROTEIN"/>
    <property type="match status" value="1"/>
</dbReference>
<evidence type="ECO:0000313" key="3">
    <source>
        <dbReference type="Proteomes" id="UP000192903"/>
    </source>
</evidence>
<keyword evidence="3" id="KW-1185">Reference proteome</keyword>
<dbReference type="STRING" id="464029.SAMN02982989_0853"/>
<dbReference type="PANTHER" id="PTHR12526">
    <property type="entry name" value="GLYCOSYLTRANSFERASE"/>
    <property type="match status" value="1"/>
</dbReference>
<protein>
    <submittedName>
        <fullName evidence="2">Glycosyltransferase involved in cell wall bisynthesis</fullName>
    </submittedName>
</protein>
<dbReference type="AlphaFoldDB" id="A0A1X7FU94"/>
<reference evidence="3" key="1">
    <citation type="submission" date="2017-04" db="EMBL/GenBank/DDBJ databases">
        <authorList>
            <person name="Varghese N."/>
            <person name="Submissions S."/>
        </authorList>
    </citation>
    <scope>NUCLEOTIDE SEQUENCE [LARGE SCALE GENOMIC DNA]</scope>
    <source>
        <strain evidence="3">B4P</strain>
    </source>
</reference>
<feature type="domain" description="Glycosyl transferase family 1" evidence="1">
    <location>
        <begin position="188"/>
        <end position="340"/>
    </location>
</feature>
<evidence type="ECO:0000259" key="1">
    <source>
        <dbReference type="Pfam" id="PF00534"/>
    </source>
</evidence>
<keyword evidence="2" id="KW-0808">Transferase</keyword>
<dbReference type="Gene3D" id="3.40.50.2000">
    <property type="entry name" value="Glycogen Phosphorylase B"/>
    <property type="match status" value="2"/>
</dbReference>
<sequence length="374" mass="40993">MLQRSHAGRIVNVMVATPAGGTGQGGIDRVMASLKRELDGHARGDIDVRFLATRGNGNLAHSFLYLSGFCFSMLMARIRKEVDVVHINLASYGSTYRKLVIAICARMLGISYILHLHGAEYMAFWSDEDTFLNRRIRSMFRQASGIIVLGKVWREFILRKVPEAEKRLVIVPNATEVPSLPREGGGDRVHILFLGRVEKRKGVPELCEALASMADMPGWRATIAGDGEVEKLRLRLTELGLSDRVAVPGWQGPEDVARLLSKADVLTLPSFAENLPISIIEGMAAGLAIVATPVGAVEDIISDGKTGLLVPPGDVGALKRALERLIMEPDLRDRLGDAARAAHRLRLDVAPYADTLRNIWKAAAQTRKIPVEDR</sequence>
<dbReference type="Pfam" id="PF00534">
    <property type="entry name" value="Glycos_transf_1"/>
    <property type="match status" value="1"/>
</dbReference>
<dbReference type="GO" id="GO:0016757">
    <property type="term" value="F:glycosyltransferase activity"/>
    <property type="evidence" value="ECO:0007669"/>
    <property type="project" value="InterPro"/>
</dbReference>
<dbReference type="CDD" id="cd03801">
    <property type="entry name" value="GT4_PimA-like"/>
    <property type="match status" value="1"/>
</dbReference>
<proteinExistence type="predicted"/>
<name>A0A1X7FU94_9HYPH</name>
<dbReference type="RefSeq" id="WP_085423766.1">
    <property type="nucleotide sequence ID" value="NZ_FXAF01000008.1"/>
</dbReference>